<dbReference type="RefSeq" id="WP_213493936.1">
    <property type="nucleotide sequence ID" value="NZ_CP074694.1"/>
</dbReference>
<protein>
    <submittedName>
        <fullName evidence="2">Uncharacterized protein</fullName>
    </submittedName>
</protein>
<name>A0A8E6ETK1_9BACT</name>
<proteinExistence type="predicted"/>
<dbReference type="KEGG" id="tsph:KIH39_14410"/>
<dbReference type="EMBL" id="CP074694">
    <property type="protein sequence ID" value="QVL30052.1"/>
    <property type="molecule type" value="Genomic_DNA"/>
</dbReference>
<dbReference type="AlphaFoldDB" id="A0A8E6ETK1"/>
<sequence>MTGSVSIEGKPVTAGSVYVVLEENKEITAGGMIKGDGTYSVKAPVGKVKVAIQTLAFKPGGANEERKATNVSTAPNKNGKTGPPAGYTKEGYVKKGTNVPPAPAWANGDPEHPPKYVKIPGKYEKIESSGLAYEIHRGANAIDISLSEK</sequence>
<reference evidence="2" key="1">
    <citation type="submission" date="2021-05" db="EMBL/GenBank/DDBJ databases">
        <title>Complete genome sequence of the cellulolytic planctomycete Telmatocola sphagniphila SP2T and characterization of the first cellulase from planctomycetes.</title>
        <authorList>
            <person name="Rakitin A.L."/>
            <person name="Beletsky A.V."/>
            <person name="Naumoff D.G."/>
            <person name="Kulichevskaya I.S."/>
            <person name="Mardanov A.V."/>
            <person name="Ravin N.V."/>
            <person name="Dedysh S.N."/>
        </authorList>
    </citation>
    <scope>NUCLEOTIDE SEQUENCE</scope>
    <source>
        <strain evidence="2">SP2T</strain>
    </source>
</reference>
<keyword evidence="3" id="KW-1185">Reference proteome</keyword>
<accession>A0A8E6ETK1</accession>
<organism evidence="2 3">
    <name type="scientific">Telmatocola sphagniphila</name>
    <dbReference type="NCBI Taxonomy" id="1123043"/>
    <lineage>
        <taxon>Bacteria</taxon>
        <taxon>Pseudomonadati</taxon>
        <taxon>Planctomycetota</taxon>
        <taxon>Planctomycetia</taxon>
        <taxon>Gemmatales</taxon>
        <taxon>Gemmataceae</taxon>
    </lineage>
</organism>
<evidence type="ECO:0000313" key="3">
    <source>
        <dbReference type="Proteomes" id="UP000676194"/>
    </source>
</evidence>
<dbReference type="Proteomes" id="UP000676194">
    <property type="component" value="Chromosome"/>
</dbReference>
<gene>
    <name evidence="2" type="ORF">KIH39_14410</name>
</gene>
<feature type="compositionally biased region" description="Polar residues" evidence="1">
    <location>
        <begin position="69"/>
        <end position="79"/>
    </location>
</feature>
<evidence type="ECO:0000313" key="2">
    <source>
        <dbReference type="EMBL" id="QVL30052.1"/>
    </source>
</evidence>
<feature type="region of interest" description="Disordered" evidence="1">
    <location>
        <begin position="61"/>
        <end position="116"/>
    </location>
</feature>
<evidence type="ECO:0000256" key="1">
    <source>
        <dbReference type="SAM" id="MobiDB-lite"/>
    </source>
</evidence>